<dbReference type="Proteomes" id="UP000523139">
    <property type="component" value="Unassembled WGS sequence"/>
</dbReference>
<dbReference type="EMBL" id="JABAHY010000021">
    <property type="protein sequence ID" value="NLS11054.1"/>
    <property type="molecule type" value="Genomic_DNA"/>
</dbReference>
<keyword evidence="2" id="KW-1185">Reference proteome</keyword>
<evidence type="ECO:0000313" key="2">
    <source>
        <dbReference type="Proteomes" id="UP000523139"/>
    </source>
</evidence>
<accession>A0A7X8TM25</accession>
<reference evidence="1 2" key="1">
    <citation type="submission" date="2020-04" db="EMBL/GenBank/DDBJ databases">
        <title>Nesterenkonia sp. nov., isolated from marine sediment.</title>
        <authorList>
            <person name="Zhang G."/>
        </authorList>
    </citation>
    <scope>NUCLEOTIDE SEQUENCE [LARGE SCALE GENOMIC DNA]</scope>
    <source>
        <strain evidence="1 2">MY13</strain>
    </source>
</reference>
<evidence type="ECO:0000313" key="1">
    <source>
        <dbReference type="EMBL" id="NLS11054.1"/>
    </source>
</evidence>
<evidence type="ECO:0008006" key="3">
    <source>
        <dbReference type="Google" id="ProtNLM"/>
    </source>
</evidence>
<name>A0A7X8TM25_9MICC</name>
<organism evidence="1 2">
    <name type="scientific">Nesterenkonia sedimenti</name>
    <dbReference type="NCBI Taxonomy" id="1463632"/>
    <lineage>
        <taxon>Bacteria</taxon>
        <taxon>Bacillati</taxon>
        <taxon>Actinomycetota</taxon>
        <taxon>Actinomycetes</taxon>
        <taxon>Micrococcales</taxon>
        <taxon>Micrococcaceae</taxon>
        <taxon>Nesterenkonia</taxon>
    </lineage>
</organism>
<dbReference type="RefSeq" id="WP_168888540.1">
    <property type="nucleotide sequence ID" value="NZ_JABAHY010000021.1"/>
</dbReference>
<sequence>MTEAIITSFAGGKQYYFKAAEKLEKQLDRFGIDHDISRIEIPEGWDWADICKYKIQFFRDMLLKHKRPIAWIDVDTQVLQRPEDLLKSAADSTCYLRAFRYLVTFDPEQLPRLFVPSYLAFGYNERTIEFLNFAVSLMEKKGEDLRATDDYFLQEALTQWEGKLSFHLLRPNTVVKSRKQDDGTAYFLHGDSGNVRDSMDQVEQHSLGVLSQKRQKSVF</sequence>
<protein>
    <recommendedName>
        <fullName evidence="3">Nucleotide-diphospho-sugar transferase domain-containing protein</fullName>
    </recommendedName>
</protein>
<proteinExistence type="predicted"/>
<dbReference type="AlphaFoldDB" id="A0A7X8TM25"/>
<gene>
    <name evidence="1" type="ORF">HGQ17_13830</name>
</gene>
<comment type="caution">
    <text evidence="1">The sequence shown here is derived from an EMBL/GenBank/DDBJ whole genome shotgun (WGS) entry which is preliminary data.</text>
</comment>